<feature type="transmembrane region" description="Helical" evidence="2">
    <location>
        <begin position="561"/>
        <end position="585"/>
    </location>
</feature>
<keyword evidence="2" id="KW-0812">Transmembrane</keyword>
<feature type="transmembrane region" description="Helical" evidence="2">
    <location>
        <begin position="114"/>
        <end position="137"/>
    </location>
</feature>
<protein>
    <recommendedName>
        <fullName evidence="5">Integral membrane protein</fullName>
    </recommendedName>
</protein>
<feature type="region of interest" description="Disordered" evidence="1">
    <location>
        <begin position="299"/>
        <end position="394"/>
    </location>
</feature>
<accession>A0ABW6R7P4</accession>
<dbReference type="Proteomes" id="UP001601976">
    <property type="component" value="Unassembled WGS sequence"/>
</dbReference>
<feature type="transmembrane region" description="Helical" evidence="2">
    <location>
        <begin position="236"/>
        <end position="253"/>
    </location>
</feature>
<feature type="transmembrane region" description="Helical" evidence="2">
    <location>
        <begin position="211"/>
        <end position="231"/>
    </location>
</feature>
<evidence type="ECO:0000313" key="3">
    <source>
        <dbReference type="EMBL" id="MFF3337520.1"/>
    </source>
</evidence>
<evidence type="ECO:0008006" key="5">
    <source>
        <dbReference type="Google" id="ProtNLM"/>
    </source>
</evidence>
<sequence length="592" mass="59826">MSGSLWMDAGAGVRRDTLPGIPRQRPGWAADPIDELSDRISGLTAAAVHPDEIAAILESDGMTDEHIRLTYGREDSFALAEDLFARVPRAYPEPEPEAPSASGGRWRVGLAACLLRGLVFALPGLAYVLAAPFLAGAAEDGRGLPAGTGVLLAGTLTGWAWNQALAHRAYTWLGRGDRRSAARALLTGAPAGALLGTAVAVAAAGPGEGGAASFATAQALYQGAATALLVLGRERLLLYALTPMTAGAVLTLLHDVPGAGRLALLAASGVAVLTLAAREVLRAGGDREVRRWCADAVRRGGRTRRENPARRATSNHRATSAPPAFEERGLGPSPHAAEPQNVTAGRGGVGKESFGPPPGAGPRPSAQGGADAPGVQPGPAGNARQPQPGPVPGAVAGPSLLRSLPYGVFGFATGVLVLHAVLQNALAGGVSGVVAAPGAVALTLSMGPAEWLLYRFRRVCDAALRGSATHRSFRRAATVTLAQCLSGYLAVLLALLAATTLLWLGAPLPDAARATGLLLTGVMLWTGLLLQAFGAVAVAAAVCGVAALLQTAALFTGPAVAGAAGLAIPGVASAVLAALVCVLLGRATAHRH</sequence>
<feature type="transmembrane region" description="Helical" evidence="2">
    <location>
        <begin position="475"/>
        <end position="505"/>
    </location>
</feature>
<feature type="transmembrane region" description="Helical" evidence="2">
    <location>
        <begin position="143"/>
        <end position="161"/>
    </location>
</feature>
<feature type="transmembrane region" description="Helical" evidence="2">
    <location>
        <begin position="434"/>
        <end position="454"/>
    </location>
</feature>
<feature type="transmembrane region" description="Helical" evidence="2">
    <location>
        <begin position="404"/>
        <end position="422"/>
    </location>
</feature>
<feature type="transmembrane region" description="Helical" evidence="2">
    <location>
        <begin position="259"/>
        <end position="281"/>
    </location>
</feature>
<evidence type="ECO:0000313" key="4">
    <source>
        <dbReference type="Proteomes" id="UP001601976"/>
    </source>
</evidence>
<keyword evidence="4" id="KW-1185">Reference proteome</keyword>
<feature type="transmembrane region" description="Helical" evidence="2">
    <location>
        <begin position="537"/>
        <end position="555"/>
    </location>
</feature>
<dbReference type="EMBL" id="JBIAPK010000001">
    <property type="protein sequence ID" value="MFF3337520.1"/>
    <property type="molecule type" value="Genomic_DNA"/>
</dbReference>
<keyword evidence="2" id="KW-1133">Transmembrane helix</keyword>
<feature type="transmembrane region" description="Helical" evidence="2">
    <location>
        <begin position="182"/>
        <end position="205"/>
    </location>
</feature>
<feature type="transmembrane region" description="Helical" evidence="2">
    <location>
        <begin position="511"/>
        <end position="530"/>
    </location>
</feature>
<comment type="caution">
    <text evidence="3">The sequence shown here is derived from an EMBL/GenBank/DDBJ whole genome shotgun (WGS) entry which is preliminary data.</text>
</comment>
<proteinExistence type="predicted"/>
<evidence type="ECO:0000256" key="2">
    <source>
        <dbReference type="SAM" id="Phobius"/>
    </source>
</evidence>
<reference evidence="3 4" key="1">
    <citation type="submission" date="2024-10" db="EMBL/GenBank/DDBJ databases">
        <title>The Natural Products Discovery Center: Release of the First 8490 Sequenced Strains for Exploring Actinobacteria Biosynthetic Diversity.</title>
        <authorList>
            <person name="Kalkreuter E."/>
            <person name="Kautsar S.A."/>
            <person name="Yang D."/>
            <person name="Bader C.D."/>
            <person name="Teijaro C.N."/>
            <person name="Fluegel L."/>
            <person name="Davis C.M."/>
            <person name="Simpson J.R."/>
            <person name="Lauterbach L."/>
            <person name="Steele A.D."/>
            <person name="Gui C."/>
            <person name="Meng S."/>
            <person name="Li G."/>
            <person name="Viehrig K."/>
            <person name="Ye F."/>
            <person name="Su P."/>
            <person name="Kiefer A.F."/>
            <person name="Nichols A."/>
            <person name="Cepeda A.J."/>
            <person name="Yan W."/>
            <person name="Fan B."/>
            <person name="Jiang Y."/>
            <person name="Adhikari A."/>
            <person name="Zheng C.-J."/>
            <person name="Schuster L."/>
            <person name="Cowan T.M."/>
            <person name="Smanski M.J."/>
            <person name="Chevrette M.G."/>
            <person name="De Carvalho L.P.S."/>
            <person name="Shen B."/>
        </authorList>
    </citation>
    <scope>NUCLEOTIDE SEQUENCE [LARGE SCALE GENOMIC DNA]</scope>
    <source>
        <strain evidence="3 4">NPDC003029</strain>
    </source>
</reference>
<feature type="compositionally biased region" description="Basic and acidic residues" evidence="1">
    <location>
        <begin position="299"/>
        <end position="309"/>
    </location>
</feature>
<dbReference type="RefSeq" id="WP_387893352.1">
    <property type="nucleotide sequence ID" value="NZ_JBIAPK010000001.1"/>
</dbReference>
<keyword evidence="2" id="KW-0472">Membrane</keyword>
<organism evidence="3 4">
    <name type="scientific">Streptomyces flavidovirens</name>
    <dbReference type="NCBI Taxonomy" id="67298"/>
    <lineage>
        <taxon>Bacteria</taxon>
        <taxon>Bacillati</taxon>
        <taxon>Actinomycetota</taxon>
        <taxon>Actinomycetes</taxon>
        <taxon>Kitasatosporales</taxon>
        <taxon>Streptomycetaceae</taxon>
        <taxon>Streptomyces</taxon>
    </lineage>
</organism>
<gene>
    <name evidence="3" type="ORF">ACFYWW_02110</name>
</gene>
<evidence type="ECO:0000256" key="1">
    <source>
        <dbReference type="SAM" id="MobiDB-lite"/>
    </source>
</evidence>
<name>A0ABW6R7P4_9ACTN</name>